<feature type="transmembrane region" description="Helical" evidence="1">
    <location>
        <begin position="224"/>
        <end position="244"/>
    </location>
</feature>
<dbReference type="InterPro" id="IPR003675">
    <property type="entry name" value="Rce1/LyrA-like_dom"/>
</dbReference>
<keyword evidence="1" id="KW-1133">Transmembrane helix</keyword>
<name>A0A2I8VP86_9EURY</name>
<dbReference type="GO" id="GO:0080120">
    <property type="term" value="P:CAAX-box protein maturation"/>
    <property type="evidence" value="ECO:0007669"/>
    <property type="project" value="UniProtKB-ARBA"/>
</dbReference>
<feature type="transmembrane region" description="Helical" evidence="1">
    <location>
        <begin position="21"/>
        <end position="43"/>
    </location>
</feature>
<dbReference type="KEGG" id="srub:C2R22_20495"/>
<feature type="transmembrane region" description="Helical" evidence="1">
    <location>
        <begin position="171"/>
        <end position="194"/>
    </location>
</feature>
<reference evidence="3 4" key="1">
    <citation type="submission" date="2018-01" db="EMBL/GenBank/DDBJ databases">
        <title>Complete genome sequence of Salinigranum rubrum GX10T, an extremely halophilic archaeon isolated from a marine solar saltern.</title>
        <authorList>
            <person name="Han S."/>
        </authorList>
    </citation>
    <scope>NUCLEOTIDE SEQUENCE [LARGE SCALE GENOMIC DNA]</scope>
    <source>
        <strain evidence="3 4">GX10</strain>
    </source>
</reference>
<dbReference type="InterPro" id="IPR052710">
    <property type="entry name" value="CAAX_protease"/>
</dbReference>
<evidence type="ECO:0000259" key="2">
    <source>
        <dbReference type="Pfam" id="PF02517"/>
    </source>
</evidence>
<dbReference type="GO" id="GO:0008237">
    <property type="term" value="F:metallopeptidase activity"/>
    <property type="evidence" value="ECO:0007669"/>
    <property type="project" value="UniProtKB-KW"/>
</dbReference>
<evidence type="ECO:0000313" key="4">
    <source>
        <dbReference type="Proteomes" id="UP000236584"/>
    </source>
</evidence>
<protein>
    <submittedName>
        <fullName evidence="3">CPBP family intramembrane metalloprotease</fullName>
    </submittedName>
</protein>
<dbReference type="RefSeq" id="WP_103427421.1">
    <property type="nucleotide sequence ID" value="NZ_CP026309.1"/>
</dbReference>
<dbReference type="GeneID" id="35594525"/>
<dbReference type="EMBL" id="CP026309">
    <property type="protein sequence ID" value="AUV83732.1"/>
    <property type="molecule type" value="Genomic_DNA"/>
</dbReference>
<keyword evidence="3" id="KW-0482">Metalloprotease</keyword>
<evidence type="ECO:0000313" key="3">
    <source>
        <dbReference type="EMBL" id="AUV83732.1"/>
    </source>
</evidence>
<keyword evidence="1" id="KW-0812">Transmembrane</keyword>
<dbReference type="GO" id="GO:0004175">
    <property type="term" value="F:endopeptidase activity"/>
    <property type="evidence" value="ECO:0007669"/>
    <property type="project" value="UniProtKB-ARBA"/>
</dbReference>
<proteinExistence type="predicted"/>
<dbReference type="Pfam" id="PF02517">
    <property type="entry name" value="Rce1-like"/>
    <property type="match status" value="1"/>
</dbReference>
<feature type="transmembrane region" description="Helical" evidence="1">
    <location>
        <begin position="200"/>
        <end position="217"/>
    </location>
</feature>
<organism evidence="3 4">
    <name type="scientific">Salinigranum rubrum</name>
    <dbReference type="NCBI Taxonomy" id="755307"/>
    <lineage>
        <taxon>Archaea</taxon>
        <taxon>Methanobacteriati</taxon>
        <taxon>Methanobacteriota</taxon>
        <taxon>Stenosarchaea group</taxon>
        <taxon>Halobacteria</taxon>
        <taxon>Halobacteriales</taxon>
        <taxon>Haloferacaceae</taxon>
        <taxon>Salinigranum</taxon>
    </lineage>
</organism>
<dbReference type="OrthoDB" id="275779at2157"/>
<sequence length="249" mass="25979">MESPTGNTREAAISRLAGLTQAVLVVFAAFLVAAAVVAPTSAWLVDVGMLAAGSLALNVTRTVLQFVGFVVAIVGFLALTDTWGVLHTRRPTGRALLLAGGAVVALLAMQFGAGFLFQALGVSFGENQVITQGREAPVYFLYMIPVSLLLVGPIEELLFRGVVQGVLRKGFGVRWGIVLASALFGLVHWVAVSGGPLEKLAYVTIAAVLGIVLGVLYERTETIVAPALAHGVYNSVLFVIQYAGATGTV</sequence>
<keyword evidence="3" id="KW-0645">Protease</keyword>
<feature type="domain" description="CAAX prenyl protease 2/Lysostaphin resistance protein A-like" evidence="2">
    <location>
        <begin position="139"/>
        <end position="235"/>
    </location>
</feature>
<evidence type="ECO:0000256" key="1">
    <source>
        <dbReference type="SAM" id="Phobius"/>
    </source>
</evidence>
<keyword evidence="1" id="KW-0472">Membrane</keyword>
<keyword evidence="4" id="KW-1185">Reference proteome</keyword>
<dbReference type="AlphaFoldDB" id="A0A2I8VP86"/>
<dbReference type="PANTHER" id="PTHR36435:SF1">
    <property type="entry name" value="CAAX AMINO TERMINAL PROTEASE FAMILY PROTEIN"/>
    <property type="match status" value="1"/>
</dbReference>
<dbReference type="GO" id="GO:0006508">
    <property type="term" value="P:proteolysis"/>
    <property type="evidence" value="ECO:0007669"/>
    <property type="project" value="UniProtKB-KW"/>
</dbReference>
<feature type="transmembrane region" description="Helical" evidence="1">
    <location>
        <begin position="139"/>
        <end position="159"/>
    </location>
</feature>
<dbReference type="Proteomes" id="UP000236584">
    <property type="component" value="Chromosome"/>
</dbReference>
<gene>
    <name evidence="3" type="ORF">C2R22_20495</name>
</gene>
<feature type="transmembrane region" description="Helical" evidence="1">
    <location>
        <begin position="95"/>
        <end position="119"/>
    </location>
</feature>
<accession>A0A2I8VP86</accession>
<feature type="transmembrane region" description="Helical" evidence="1">
    <location>
        <begin position="63"/>
        <end position="83"/>
    </location>
</feature>
<keyword evidence="3" id="KW-0378">Hydrolase</keyword>
<dbReference type="PANTHER" id="PTHR36435">
    <property type="entry name" value="SLR1288 PROTEIN"/>
    <property type="match status" value="1"/>
</dbReference>